<dbReference type="EMBL" id="FQZK01000034">
    <property type="protein sequence ID" value="SHK80514.1"/>
    <property type="molecule type" value="Genomic_DNA"/>
</dbReference>
<keyword evidence="5 8" id="KW-0418">Kinase</keyword>
<dbReference type="SUPFAM" id="SSF55874">
    <property type="entry name" value="ATPase domain of HSP90 chaperone/DNA topoisomerase II/histidine kinase"/>
    <property type="match status" value="1"/>
</dbReference>
<proteinExistence type="predicted"/>
<sequence length="1183" mass="122949">MRRTRVKASTIRGQLTRIVLVPSLCFLALWLVVAAVGTVQAVRLMGSVAQAREGTEAFSAAVLELRSERRLGLVQLGRLEAGGDLDTQALAGQRSDTDTALADAVGLAEQLTATRDDEVRRSAEAFIEAVADLPALRNALDEGSAVQEQLLVGYGEVLDDATAVTTALVHTTDGGENLTDAVLTSELLGAATEYSTADALLAGVAARGAMGYEETAHFTYLTASYRDTLGGTADLLSPAVRARHEEMVSDGAWARAEDISRGVVTRPPAPAAGDPGQSPSPEWNTAVDVDGDDWAASSGTSVALLDGVARAQADRTVDLAWSAALTQVSLGVGASLVCLLGGAAALFSVGRSSRRLTDRLTLLRERVMERDDDLPDIVDRAQRGDRVDAQEELPPLNEFGDDEIGQVAEAFDSAQLTAVEAAVRQAEIRRGANKAFLGIAFRNQNLVQRQLRLLDEIEYDEQDPDALGRLFRLDHLTTRARRYADNLIILGGGQSARRWRQPRPLVDVLRAAIAETEDFERVRLTSAPRLLMHGQAVADIVHLLAELIENATQFSPVGTPVDVGCGPCPEGLLVEVEDRGLGMSEHGYEQARRTLARPPEFDVMALPDDPRLGLFVVARLAERHGVRVWLEPSPYGGTRAITLIPRALLEPAEAPAVVGPRGVVPAAARPREGAATEGDVRPAFGLPESRAGAAASGARPERDQQRWAEPEDGPGLRPVVPEEGVPVEPGAPAFDGPVFDGVLFDGSGAGPATGPQPAFEAGPVGPRTEPAADPRPAPAPGADAAGPRPGHGSATGPQPRLGDLVPMDPRAGTAPADGSGTDPAGTGDTGPRSGAFPGTGPHAVPGAGPREAGPRSARTRNTGPQTFPGRGPDPRRPLADAPGDTGPRPAVEPGTGPRPGGRRAAGAPTGAGPRRTAAPRPAAEETPHAHHPVGDTGEVDLFADAPPADGPPAAERRRPRHSAPAPADGPQPGEGPRTAAAEGPWDVRWGRTGPQEALGDVLRPADPPRTGPRREPAGGGPQPVPGDRPRTDGEGRPGDPTEPLPHLAVEHRRSGPGAASRPGAAHEGARPAQRRDLPPGFTGPRPVTPGQEPPSRAPGPWADRAPAEPPPAPDGARTDGAVAPAAAGPPHGAPGERARGAGPTGPDGAPDQERTPLPKRPATREQDAPRVPAPTPPGGHSEP</sequence>
<reference evidence="8 9" key="1">
    <citation type="submission" date="2016-11" db="EMBL/GenBank/DDBJ databases">
        <authorList>
            <person name="Jaros S."/>
            <person name="Januszkiewicz K."/>
            <person name="Wedrychowicz H."/>
        </authorList>
    </citation>
    <scope>NUCLEOTIDE SEQUENCE [LARGE SCALE GENOMIC DNA]</scope>
    <source>
        <strain evidence="8 9">CGMCC 4.5723</strain>
    </source>
</reference>
<name>A0A1M6VGN9_9ACTN</name>
<feature type="compositionally biased region" description="Basic and acidic residues" evidence="6">
    <location>
        <begin position="1067"/>
        <end position="1077"/>
    </location>
</feature>
<dbReference type="InterPro" id="IPR050428">
    <property type="entry name" value="TCS_sensor_his_kinase"/>
</dbReference>
<evidence type="ECO:0000256" key="1">
    <source>
        <dbReference type="ARBA" id="ARBA00000085"/>
    </source>
</evidence>
<dbReference type="GO" id="GO:0000160">
    <property type="term" value="P:phosphorelay signal transduction system"/>
    <property type="evidence" value="ECO:0007669"/>
    <property type="project" value="TreeGrafter"/>
</dbReference>
<evidence type="ECO:0000313" key="8">
    <source>
        <dbReference type="EMBL" id="SHK80514.1"/>
    </source>
</evidence>
<dbReference type="PANTHER" id="PTHR45436:SF5">
    <property type="entry name" value="SENSOR HISTIDINE KINASE TRCS"/>
    <property type="match status" value="1"/>
</dbReference>
<organism evidence="8 9">
    <name type="scientific">Nocardiopsis flavescens</name>
    <dbReference type="NCBI Taxonomy" id="758803"/>
    <lineage>
        <taxon>Bacteria</taxon>
        <taxon>Bacillati</taxon>
        <taxon>Actinomycetota</taxon>
        <taxon>Actinomycetes</taxon>
        <taxon>Streptosporangiales</taxon>
        <taxon>Nocardiopsidaceae</taxon>
        <taxon>Nocardiopsis</taxon>
    </lineage>
</organism>
<keyword evidence="4" id="KW-0808">Transferase</keyword>
<dbReference type="RefSeq" id="WP_073384093.1">
    <property type="nucleotide sequence ID" value="NZ_FQZK01000034.1"/>
</dbReference>
<feature type="compositionally biased region" description="Low complexity" evidence="6">
    <location>
        <begin position="1140"/>
        <end position="1149"/>
    </location>
</feature>
<dbReference type="Proteomes" id="UP000184452">
    <property type="component" value="Unassembled WGS sequence"/>
</dbReference>
<comment type="catalytic activity">
    <reaction evidence="1">
        <text>ATP + protein L-histidine = ADP + protein N-phospho-L-histidine.</text>
        <dbReference type="EC" id="2.7.13.3"/>
    </reaction>
</comment>
<dbReference type="InterPro" id="IPR003594">
    <property type="entry name" value="HATPase_dom"/>
</dbReference>
<dbReference type="Pfam" id="PF02518">
    <property type="entry name" value="HATPase_c"/>
    <property type="match status" value="1"/>
</dbReference>
<dbReference type="GO" id="GO:0005886">
    <property type="term" value="C:plasma membrane"/>
    <property type="evidence" value="ECO:0007669"/>
    <property type="project" value="TreeGrafter"/>
</dbReference>
<gene>
    <name evidence="8" type="ORF">SAMN05421803_13432</name>
</gene>
<feature type="compositionally biased region" description="Low complexity" evidence="6">
    <location>
        <begin position="1114"/>
        <end position="1133"/>
    </location>
</feature>
<dbReference type="InterPro" id="IPR013587">
    <property type="entry name" value="Nitrate/nitrite_sensing"/>
</dbReference>
<dbReference type="SMART" id="SM00387">
    <property type="entry name" value="HATPase_c"/>
    <property type="match status" value="1"/>
</dbReference>
<feature type="compositionally biased region" description="Basic and acidic residues" evidence="6">
    <location>
        <begin position="669"/>
        <end position="680"/>
    </location>
</feature>
<feature type="compositionally biased region" description="Basic and acidic residues" evidence="6">
    <location>
        <begin position="1027"/>
        <end position="1039"/>
    </location>
</feature>
<accession>A0A1M6VGN9</accession>
<feature type="compositionally biased region" description="Basic and acidic residues" evidence="6">
    <location>
        <begin position="699"/>
        <end position="709"/>
    </location>
</feature>
<dbReference type="Gene3D" id="3.30.565.10">
    <property type="entry name" value="Histidine kinase-like ATPase, C-terminal domain"/>
    <property type="match status" value="1"/>
</dbReference>
<dbReference type="EC" id="2.7.13.3" evidence="2"/>
<dbReference type="OrthoDB" id="3845898at2"/>
<evidence type="ECO:0000256" key="6">
    <source>
        <dbReference type="SAM" id="MobiDB-lite"/>
    </source>
</evidence>
<feature type="compositionally biased region" description="Low complexity" evidence="6">
    <location>
        <begin position="943"/>
        <end position="953"/>
    </location>
</feature>
<dbReference type="AlphaFoldDB" id="A0A1M6VGN9"/>
<feature type="domain" description="Histidine kinase/HSP90-like ATPase" evidence="7">
    <location>
        <begin position="535"/>
        <end position="648"/>
    </location>
</feature>
<evidence type="ECO:0000256" key="5">
    <source>
        <dbReference type="ARBA" id="ARBA00022777"/>
    </source>
</evidence>
<dbReference type="Pfam" id="PF08376">
    <property type="entry name" value="NIT"/>
    <property type="match status" value="1"/>
</dbReference>
<feature type="region of interest" description="Disordered" evidence="6">
    <location>
        <begin position="669"/>
        <end position="1183"/>
    </location>
</feature>
<feature type="compositionally biased region" description="Low complexity" evidence="6">
    <location>
        <begin position="687"/>
        <end position="698"/>
    </location>
</feature>
<feature type="compositionally biased region" description="Low complexity" evidence="6">
    <location>
        <begin position="816"/>
        <end position="831"/>
    </location>
</feature>
<protein>
    <recommendedName>
        <fullName evidence="2">histidine kinase</fullName>
        <ecNumber evidence="2">2.7.13.3</ecNumber>
    </recommendedName>
</protein>
<evidence type="ECO:0000313" key="9">
    <source>
        <dbReference type="Proteomes" id="UP000184452"/>
    </source>
</evidence>
<dbReference type="STRING" id="758803.SAMN05421803_13432"/>
<feature type="compositionally biased region" description="Low complexity" evidence="6">
    <location>
        <begin position="713"/>
        <end position="732"/>
    </location>
</feature>
<dbReference type="PANTHER" id="PTHR45436">
    <property type="entry name" value="SENSOR HISTIDINE KINASE YKOH"/>
    <property type="match status" value="1"/>
</dbReference>
<evidence type="ECO:0000256" key="2">
    <source>
        <dbReference type="ARBA" id="ARBA00012438"/>
    </source>
</evidence>
<evidence type="ECO:0000256" key="3">
    <source>
        <dbReference type="ARBA" id="ARBA00022553"/>
    </source>
</evidence>
<feature type="compositionally biased region" description="Low complexity" evidence="6">
    <location>
        <begin position="1055"/>
        <end position="1065"/>
    </location>
</feature>
<keyword evidence="9" id="KW-1185">Reference proteome</keyword>
<keyword evidence="3" id="KW-0597">Phosphoprotein</keyword>
<dbReference type="GO" id="GO:0004673">
    <property type="term" value="F:protein histidine kinase activity"/>
    <property type="evidence" value="ECO:0007669"/>
    <property type="project" value="UniProtKB-EC"/>
</dbReference>
<dbReference type="InterPro" id="IPR036890">
    <property type="entry name" value="HATPase_C_sf"/>
</dbReference>
<evidence type="ECO:0000256" key="4">
    <source>
        <dbReference type="ARBA" id="ARBA00022679"/>
    </source>
</evidence>
<evidence type="ECO:0000259" key="7">
    <source>
        <dbReference type="SMART" id="SM00387"/>
    </source>
</evidence>
<feature type="compositionally biased region" description="Basic and acidic residues" evidence="6">
    <location>
        <begin position="1151"/>
        <end position="1168"/>
    </location>
</feature>
<feature type="compositionally biased region" description="Low complexity" evidence="6">
    <location>
        <begin position="902"/>
        <end position="921"/>
    </location>
</feature>